<keyword evidence="1" id="KW-0964">Secreted</keyword>
<dbReference type="Pfam" id="PF01186">
    <property type="entry name" value="Lysyl_oxidase"/>
    <property type="match status" value="1"/>
</dbReference>
<comment type="subcellular location">
    <subcellularLocation>
        <location evidence="1">Secreted</location>
        <location evidence="1">Extracellular space</location>
    </subcellularLocation>
</comment>
<dbReference type="AlphaFoldDB" id="A0A672F8M7"/>
<keyword evidence="1" id="KW-0186">Copper</keyword>
<dbReference type="InParanoid" id="A0A672F8M7"/>
<feature type="region of interest" description="Disordered" evidence="2">
    <location>
        <begin position="57"/>
        <end position="130"/>
    </location>
</feature>
<dbReference type="Gene3D" id="2.60.40.10">
    <property type="entry name" value="Immunoglobulins"/>
    <property type="match status" value="1"/>
</dbReference>
<dbReference type="InterPro" id="IPR013783">
    <property type="entry name" value="Ig-like_fold"/>
</dbReference>
<dbReference type="PRINTS" id="PR00074">
    <property type="entry name" value="LYSYLOXIDASE"/>
</dbReference>
<dbReference type="EC" id="1.4.3.13" evidence="1"/>
<feature type="chain" id="PRO_5025602074" description="Lysyl oxidase homolog" evidence="3">
    <location>
        <begin position="29"/>
        <end position="377"/>
    </location>
</feature>
<reference evidence="4" key="1">
    <citation type="submission" date="2025-08" db="UniProtKB">
        <authorList>
            <consortium name="Ensembl"/>
        </authorList>
    </citation>
    <scope>IDENTIFICATION</scope>
</reference>
<evidence type="ECO:0000256" key="3">
    <source>
        <dbReference type="SAM" id="SignalP"/>
    </source>
</evidence>
<proteinExistence type="inferred from homology"/>
<dbReference type="GO" id="GO:0005615">
    <property type="term" value="C:extracellular space"/>
    <property type="evidence" value="ECO:0007669"/>
    <property type="project" value="UniProtKB-UniRule"/>
</dbReference>
<keyword evidence="1" id="KW-0560">Oxidoreductase</keyword>
<comment type="PTM">
    <text evidence="1">The lysine tyrosylquinone cross-link (LTQ) is generated by condensation of the epsilon-amino group of a lysine with a topaquinone produced by oxidation of tyrosine.</text>
</comment>
<organism evidence="4 5">
    <name type="scientific">Salarias fasciatus</name>
    <name type="common">Jewelled blenny</name>
    <name type="synonym">Blennius fasciatus</name>
    <dbReference type="NCBI Taxonomy" id="181472"/>
    <lineage>
        <taxon>Eukaryota</taxon>
        <taxon>Metazoa</taxon>
        <taxon>Chordata</taxon>
        <taxon>Craniata</taxon>
        <taxon>Vertebrata</taxon>
        <taxon>Euteleostomi</taxon>
        <taxon>Actinopterygii</taxon>
        <taxon>Neopterygii</taxon>
        <taxon>Teleostei</taxon>
        <taxon>Neoteleostei</taxon>
        <taxon>Acanthomorphata</taxon>
        <taxon>Ovalentaria</taxon>
        <taxon>Blenniimorphae</taxon>
        <taxon>Blenniiformes</taxon>
        <taxon>Blennioidei</taxon>
        <taxon>Blenniidae</taxon>
        <taxon>Salariinae</taxon>
        <taxon>Salarias</taxon>
    </lineage>
</organism>
<accession>A0A672F8M7</accession>
<sequence length="377" mass="42683">MRDPSFDAVLLGFALWICLCALVDEARAQEAAAGDGDALRRGLTWQHNGQVFSILSRGSQYRPSARRHGGSPPSENPVVVLGGANRTAPRVPAASDTAQLRAMARQHRQPAVQDQPGDPPPVRPEDVMVGDDPYNPYKSSNYYPYFNYYNSYYRPRHRPRHRHGYGTSYHQHGLPDLVPDPNYIQIATYVQRLSMYNLRCAAEENCLASLYRNYAHDYDTRVLLRFPQRVKNQGTADFLPSKPRYAWEWHSCHNHFHSMDEFSLYELLDGQTHKQVAEGHKASFCLEDTSCDPGYYRRFACTSHTQGLSPGCYDTYNADIDCQWIDITDVAPGKYTLKVTVNPKQQVQESNYNNNVVRCDVQYTGTAAHVSGCTTSS</sequence>
<gene>
    <name evidence="4" type="primary">LOC115385713</name>
</gene>
<dbReference type="Proteomes" id="UP000472267">
    <property type="component" value="Unassembled WGS sequence"/>
</dbReference>
<evidence type="ECO:0000256" key="2">
    <source>
        <dbReference type="SAM" id="MobiDB-lite"/>
    </source>
</evidence>
<reference evidence="4" key="2">
    <citation type="submission" date="2025-09" db="UniProtKB">
        <authorList>
            <consortium name="Ensembl"/>
        </authorList>
    </citation>
    <scope>IDENTIFICATION</scope>
</reference>
<evidence type="ECO:0000313" key="5">
    <source>
        <dbReference type="Proteomes" id="UP000472267"/>
    </source>
</evidence>
<dbReference type="InterPro" id="IPR050912">
    <property type="entry name" value="LOX-like_protein"/>
</dbReference>
<dbReference type="GO" id="GO:0030199">
    <property type="term" value="P:collagen fibril organization"/>
    <property type="evidence" value="ECO:0007669"/>
    <property type="project" value="TreeGrafter"/>
</dbReference>
<name>A0A672F8M7_SALFA</name>
<dbReference type="Ensembl" id="ENSSFAT00005002705.1">
    <property type="protein sequence ID" value="ENSSFAP00005002488.1"/>
    <property type="gene ID" value="ENSSFAG00005001781.1"/>
</dbReference>
<keyword evidence="5" id="KW-1185">Reference proteome</keyword>
<keyword evidence="1" id="KW-0479">Metal-binding</keyword>
<keyword evidence="1" id="KW-0801">TPQ</keyword>
<comment type="function">
    <text evidence="1">Mediates the post-translational oxidative deamination of lysine residues on target proteins leading to the formation of deaminated lysine (allysine).</text>
</comment>
<dbReference type="OMA" id="RCDILYT"/>
<evidence type="ECO:0000313" key="4">
    <source>
        <dbReference type="Ensembl" id="ENSSFAP00005002488.1"/>
    </source>
</evidence>
<keyword evidence="1" id="KW-0886">LTQ</keyword>
<comment type="catalytic activity">
    <reaction evidence="1">
        <text>L-lysyl-[protein] + O2 + H2O = (S)-2-amino-6-oxohexanoyl-[protein] + H2O2 + NH4(+)</text>
        <dbReference type="Rhea" id="RHEA:24544"/>
        <dbReference type="Rhea" id="RHEA-COMP:9752"/>
        <dbReference type="Rhea" id="RHEA-COMP:12448"/>
        <dbReference type="ChEBI" id="CHEBI:15377"/>
        <dbReference type="ChEBI" id="CHEBI:15379"/>
        <dbReference type="ChEBI" id="CHEBI:16240"/>
        <dbReference type="ChEBI" id="CHEBI:28938"/>
        <dbReference type="ChEBI" id="CHEBI:29969"/>
        <dbReference type="ChEBI" id="CHEBI:131803"/>
        <dbReference type="EC" id="1.4.3.13"/>
    </reaction>
</comment>
<comment type="similarity">
    <text evidence="1">Belongs to the lysyl oxidase family.</text>
</comment>
<comment type="cofactor">
    <cofactor evidence="1">
        <name>Cu cation</name>
        <dbReference type="ChEBI" id="CHEBI:23378"/>
    </cofactor>
</comment>
<keyword evidence="3" id="KW-0732">Signal</keyword>
<dbReference type="PANTHER" id="PTHR45817:SF6">
    <property type="entry name" value="PROTEIN-LYSINE 6-OXIDASE"/>
    <property type="match status" value="1"/>
</dbReference>
<protein>
    <recommendedName>
        <fullName evidence="1">Lysyl oxidase homolog</fullName>
        <ecNumber evidence="1">1.4.3.13</ecNumber>
    </recommendedName>
</protein>
<dbReference type="PANTHER" id="PTHR45817">
    <property type="entry name" value="LYSYL OXIDASE-LIKE-RELATED"/>
    <property type="match status" value="1"/>
</dbReference>
<dbReference type="GO" id="GO:0004720">
    <property type="term" value="F:protein-lysine 6-oxidase activity"/>
    <property type="evidence" value="ECO:0007669"/>
    <property type="project" value="UniProtKB-UniRule"/>
</dbReference>
<dbReference type="GO" id="GO:0005507">
    <property type="term" value="F:copper ion binding"/>
    <property type="evidence" value="ECO:0007669"/>
    <property type="project" value="UniProtKB-UniRule"/>
</dbReference>
<feature type="signal peptide" evidence="3">
    <location>
        <begin position="1"/>
        <end position="28"/>
    </location>
</feature>
<dbReference type="InterPro" id="IPR001695">
    <property type="entry name" value="Lysyl_oxidase"/>
</dbReference>
<evidence type="ECO:0000256" key="1">
    <source>
        <dbReference type="RuleBase" id="RU367046"/>
    </source>
</evidence>